<dbReference type="AlphaFoldDB" id="A0A0C2VQ56"/>
<evidence type="ECO:0000259" key="15">
    <source>
        <dbReference type="PROSITE" id="PS50109"/>
    </source>
</evidence>
<dbReference type="SUPFAM" id="SSF47384">
    <property type="entry name" value="Homodimeric domain of signal transducing histidine kinase"/>
    <property type="match status" value="1"/>
</dbReference>
<evidence type="ECO:0000256" key="13">
    <source>
        <dbReference type="ARBA" id="ARBA00023136"/>
    </source>
</evidence>
<feature type="domain" description="Histidine kinase" evidence="15">
    <location>
        <begin position="207"/>
        <end position="413"/>
    </location>
</feature>
<dbReference type="SUPFAM" id="SSF55874">
    <property type="entry name" value="ATPase domain of HSP90 chaperone/DNA topoisomerase II/histidine kinase"/>
    <property type="match status" value="1"/>
</dbReference>
<feature type="transmembrane region" description="Helical" evidence="14">
    <location>
        <begin position="157"/>
        <end position="179"/>
    </location>
</feature>
<keyword evidence="7 14" id="KW-0812">Transmembrane</keyword>
<evidence type="ECO:0000256" key="4">
    <source>
        <dbReference type="ARBA" id="ARBA00022475"/>
    </source>
</evidence>
<feature type="transmembrane region" description="Helical" evidence="14">
    <location>
        <begin position="128"/>
        <end position="151"/>
    </location>
</feature>
<evidence type="ECO:0000256" key="6">
    <source>
        <dbReference type="ARBA" id="ARBA00022679"/>
    </source>
</evidence>
<reference evidence="16 17" key="1">
    <citation type="submission" date="2015-01" db="EMBL/GenBank/DDBJ databases">
        <title>Jeotgalibacillus campisalis genome sequencing.</title>
        <authorList>
            <person name="Goh K.M."/>
            <person name="Chan K.-G."/>
            <person name="Yaakop A.S."/>
            <person name="Ee R."/>
            <person name="Gan H.M."/>
            <person name="Chan C.S."/>
        </authorList>
    </citation>
    <scope>NUCLEOTIDE SEQUENCE [LARGE SCALE GENOMIC DNA]</scope>
    <source>
        <strain evidence="16 17">SF-57</strain>
    </source>
</reference>
<dbReference type="Pfam" id="PF02518">
    <property type="entry name" value="HATPase_c"/>
    <property type="match status" value="1"/>
</dbReference>
<dbReference type="InterPro" id="IPR004358">
    <property type="entry name" value="Sig_transdc_His_kin-like_C"/>
</dbReference>
<proteinExistence type="predicted"/>
<dbReference type="RefSeq" id="WP_041055353.1">
    <property type="nucleotide sequence ID" value="NZ_JXRR01000008.1"/>
</dbReference>
<dbReference type="InterPro" id="IPR003661">
    <property type="entry name" value="HisK_dim/P_dom"/>
</dbReference>
<evidence type="ECO:0000256" key="5">
    <source>
        <dbReference type="ARBA" id="ARBA00022553"/>
    </source>
</evidence>
<feature type="transmembrane region" description="Helical" evidence="14">
    <location>
        <begin position="64"/>
        <end position="86"/>
    </location>
</feature>
<evidence type="ECO:0000256" key="14">
    <source>
        <dbReference type="SAM" id="Phobius"/>
    </source>
</evidence>
<evidence type="ECO:0000256" key="11">
    <source>
        <dbReference type="ARBA" id="ARBA00022989"/>
    </source>
</evidence>
<dbReference type="EC" id="2.7.13.3" evidence="3"/>
<comment type="catalytic activity">
    <reaction evidence="1">
        <text>ATP + protein L-histidine = ADP + protein N-phospho-L-histidine.</text>
        <dbReference type="EC" id="2.7.13.3"/>
    </reaction>
</comment>
<dbReference type="Pfam" id="PF07694">
    <property type="entry name" value="5TM-5TMR_LYT"/>
    <property type="match status" value="1"/>
</dbReference>
<dbReference type="PATRIC" id="fig|220754.4.peg.928"/>
<organism evidence="16 17">
    <name type="scientific">Jeotgalibacillus campisalis</name>
    <dbReference type="NCBI Taxonomy" id="220754"/>
    <lineage>
        <taxon>Bacteria</taxon>
        <taxon>Bacillati</taxon>
        <taxon>Bacillota</taxon>
        <taxon>Bacilli</taxon>
        <taxon>Bacillales</taxon>
        <taxon>Caryophanaceae</taxon>
        <taxon>Jeotgalibacillus</taxon>
    </lineage>
</organism>
<dbReference type="Pfam" id="PF00512">
    <property type="entry name" value="HisKA"/>
    <property type="match status" value="1"/>
</dbReference>
<protein>
    <recommendedName>
        <fullName evidence="3">histidine kinase</fullName>
        <ecNumber evidence="3">2.7.13.3</ecNumber>
    </recommendedName>
</protein>
<keyword evidence="6 16" id="KW-0808">Transferase</keyword>
<dbReference type="PANTHER" id="PTHR43065:SF46">
    <property type="entry name" value="C4-DICARBOXYLATE TRANSPORT SENSOR PROTEIN DCTB"/>
    <property type="match status" value="1"/>
</dbReference>
<dbReference type="OrthoDB" id="9815750at2"/>
<feature type="transmembrane region" description="Helical" evidence="14">
    <location>
        <begin position="5"/>
        <end position="23"/>
    </location>
</feature>
<dbReference type="SMART" id="SM00387">
    <property type="entry name" value="HATPase_c"/>
    <property type="match status" value="1"/>
</dbReference>
<keyword evidence="17" id="KW-1185">Reference proteome</keyword>
<dbReference type="InterPro" id="IPR011620">
    <property type="entry name" value="Sig_transdc_His_kinase_LytS_TM"/>
</dbReference>
<dbReference type="PRINTS" id="PR00344">
    <property type="entry name" value="BCTRLSENSOR"/>
</dbReference>
<dbReference type="SMART" id="SM00388">
    <property type="entry name" value="HisKA"/>
    <property type="match status" value="1"/>
</dbReference>
<comment type="caution">
    <text evidence="16">The sequence shown here is derived from an EMBL/GenBank/DDBJ whole genome shotgun (WGS) entry which is preliminary data.</text>
</comment>
<dbReference type="InterPro" id="IPR003594">
    <property type="entry name" value="HATPase_dom"/>
</dbReference>
<evidence type="ECO:0000256" key="1">
    <source>
        <dbReference type="ARBA" id="ARBA00000085"/>
    </source>
</evidence>
<evidence type="ECO:0000256" key="2">
    <source>
        <dbReference type="ARBA" id="ARBA00004651"/>
    </source>
</evidence>
<keyword evidence="13 14" id="KW-0472">Membrane</keyword>
<keyword evidence="5" id="KW-0597">Phosphoprotein</keyword>
<keyword evidence="8" id="KW-0547">Nucleotide-binding</keyword>
<dbReference type="InterPro" id="IPR036097">
    <property type="entry name" value="HisK_dim/P_sf"/>
</dbReference>
<evidence type="ECO:0000256" key="7">
    <source>
        <dbReference type="ARBA" id="ARBA00022692"/>
    </source>
</evidence>
<dbReference type="InterPro" id="IPR005467">
    <property type="entry name" value="His_kinase_dom"/>
</dbReference>
<dbReference type="Gene3D" id="1.10.287.130">
    <property type="match status" value="1"/>
</dbReference>
<dbReference type="EMBL" id="JXRR01000008">
    <property type="protein sequence ID" value="KIL51027.1"/>
    <property type="molecule type" value="Genomic_DNA"/>
</dbReference>
<evidence type="ECO:0000313" key="17">
    <source>
        <dbReference type="Proteomes" id="UP000031972"/>
    </source>
</evidence>
<name>A0A0C2VQ56_9BACL</name>
<dbReference type="GO" id="GO:0005886">
    <property type="term" value="C:plasma membrane"/>
    <property type="evidence" value="ECO:0007669"/>
    <property type="project" value="UniProtKB-SubCell"/>
</dbReference>
<sequence length="413" mass="47310">MTETLLNNFLFILLPVLIYLIFFEDRLSHFRDHRVFLLLASFPLVLTMTFPIKMELGFNFDLRYIPFIIAALFSGYKVAVPLYLILNVYRFILGGEGMIQSFLFSTVVLLVVPYWCKKFIQLSPRNRIIWGGIASFLVVGFYLVTLTAFFPVLNEEYWMIAVNIVPIHVIGVVVVLILIEKIIANNQEREQYLQSERLNVINELSASVSHEIRNPLTVTSGFLQLLKESKTVQAGDKEYINYSLNELKRAEKIISDFLSFAKPQAKNMITTNLENEIEYVNNIMVPYAHQHLVEIEFTFENDLTRKFDQNQIQQCLINLYKNAIEAMKEKGGILSIDVFSRKPYIIICIKDTGEGMTEEEASLIGKPYYSTKKEGTGLGMVMVYSVVDKIGGRIEIDSEKGVGTTFQLKIPVK</sequence>
<evidence type="ECO:0000256" key="8">
    <source>
        <dbReference type="ARBA" id="ARBA00022741"/>
    </source>
</evidence>
<feature type="transmembrane region" description="Helical" evidence="14">
    <location>
        <begin position="35"/>
        <end position="52"/>
    </location>
</feature>
<dbReference type="PANTHER" id="PTHR43065">
    <property type="entry name" value="SENSOR HISTIDINE KINASE"/>
    <property type="match status" value="1"/>
</dbReference>
<keyword evidence="4" id="KW-1003">Cell membrane</keyword>
<evidence type="ECO:0000256" key="3">
    <source>
        <dbReference type="ARBA" id="ARBA00012438"/>
    </source>
</evidence>
<dbReference type="InterPro" id="IPR036890">
    <property type="entry name" value="HATPase_C_sf"/>
</dbReference>
<keyword evidence="11 14" id="KW-1133">Transmembrane helix</keyword>
<evidence type="ECO:0000256" key="12">
    <source>
        <dbReference type="ARBA" id="ARBA00023012"/>
    </source>
</evidence>
<evidence type="ECO:0000313" key="16">
    <source>
        <dbReference type="EMBL" id="KIL51027.1"/>
    </source>
</evidence>
<dbReference type="Proteomes" id="UP000031972">
    <property type="component" value="Unassembled WGS sequence"/>
</dbReference>
<comment type="subcellular location">
    <subcellularLocation>
        <location evidence="2">Cell membrane</location>
        <topology evidence="2">Multi-pass membrane protein</topology>
    </subcellularLocation>
</comment>
<gene>
    <name evidence="16" type="ORF">KR50_09080</name>
</gene>
<dbReference type="GO" id="GO:0005524">
    <property type="term" value="F:ATP binding"/>
    <property type="evidence" value="ECO:0007669"/>
    <property type="project" value="UniProtKB-KW"/>
</dbReference>
<feature type="transmembrane region" description="Helical" evidence="14">
    <location>
        <begin position="98"/>
        <end position="116"/>
    </location>
</feature>
<evidence type="ECO:0000256" key="9">
    <source>
        <dbReference type="ARBA" id="ARBA00022777"/>
    </source>
</evidence>
<keyword evidence="9 16" id="KW-0418">Kinase</keyword>
<evidence type="ECO:0000256" key="10">
    <source>
        <dbReference type="ARBA" id="ARBA00022840"/>
    </source>
</evidence>
<dbReference type="CDD" id="cd00082">
    <property type="entry name" value="HisKA"/>
    <property type="match status" value="1"/>
</dbReference>
<keyword evidence="10" id="KW-0067">ATP-binding</keyword>
<accession>A0A0C2VQ56</accession>
<keyword evidence="12" id="KW-0902">Two-component regulatory system</keyword>
<dbReference type="PROSITE" id="PS50109">
    <property type="entry name" value="HIS_KIN"/>
    <property type="match status" value="1"/>
</dbReference>
<dbReference type="GO" id="GO:0000155">
    <property type="term" value="F:phosphorelay sensor kinase activity"/>
    <property type="evidence" value="ECO:0007669"/>
    <property type="project" value="InterPro"/>
</dbReference>
<dbReference type="GO" id="GO:0071555">
    <property type="term" value="P:cell wall organization"/>
    <property type="evidence" value="ECO:0007669"/>
    <property type="project" value="InterPro"/>
</dbReference>
<dbReference type="Gene3D" id="3.30.565.10">
    <property type="entry name" value="Histidine kinase-like ATPase, C-terminal domain"/>
    <property type="match status" value="1"/>
</dbReference>